<evidence type="ECO:0000256" key="1">
    <source>
        <dbReference type="SAM" id="MobiDB-lite"/>
    </source>
</evidence>
<evidence type="ECO:0000313" key="4">
    <source>
        <dbReference type="Proteomes" id="UP000290540"/>
    </source>
</evidence>
<dbReference type="Proteomes" id="UP000290540">
    <property type="component" value="Unassembled WGS sequence"/>
</dbReference>
<dbReference type="AlphaFoldDB" id="A0A4Q2UY75"/>
<feature type="domain" description="BAH" evidence="2">
    <location>
        <begin position="103"/>
        <end position="236"/>
    </location>
</feature>
<dbReference type="InterPro" id="IPR043151">
    <property type="entry name" value="BAH_sf"/>
</dbReference>
<dbReference type="InterPro" id="IPR011011">
    <property type="entry name" value="Znf_FYVE_PHD"/>
</dbReference>
<feature type="region of interest" description="Disordered" evidence="1">
    <location>
        <begin position="27"/>
        <end position="51"/>
    </location>
</feature>
<dbReference type="PROSITE" id="PS51038">
    <property type="entry name" value="BAH"/>
    <property type="match status" value="1"/>
</dbReference>
<dbReference type="Gene3D" id="3.30.40.10">
    <property type="entry name" value="Zinc/RING finger domain, C3HC4 (zinc finger)"/>
    <property type="match status" value="1"/>
</dbReference>
<comment type="caution">
    <text evidence="3">The sequence shown here is derived from an EMBL/GenBank/DDBJ whole genome shotgun (WGS) entry which is preliminary data.</text>
</comment>
<reference evidence="3 4" key="1">
    <citation type="submission" date="2016-12" db="EMBL/GenBank/DDBJ databases">
        <title>Draft genome sequence of Fusarium oxysporum causing rot on Narcissus.</title>
        <authorList>
            <person name="Armitage A.D."/>
            <person name="Taylor A."/>
            <person name="Clarkson J.P."/>
            <person name="Harrison R.J."/>
            <person name="Jackson A.C."/>
        </authorList>
    </citation>
    <scope>NUCLEOTIDE SEQUENCE [LARGE SCALE GENOMIC DNA]</scope>
    <source>
        <strain evidence="3 4">N139</strain>
    </source>
</reference>
<sequence length="430" mass="48528">MGSRKRSRSVGEEKRASCPFTISYATGPWRAEQEHPKNKKRKRDSQDDDKRVQIQISPFSPKGSFKTHESMDLYYTVEPGKRWQDMTSYNSFILNNVKYYSEEFVQVANEVTIELQQAESDGKGSLEKGNDGWVARILEIRASDEHHVYARVYWMYWPYELPPGTLDRKKSVQGRQPYHGAKELIASNHMDIINVVSVTGPVTVNQWIESDDEEITDELYWRQAYDCRTLELSSVELICKCQTPANPDKTLIGCTSSECGKWMHQECMACDILMQVYGRLGTDKPHRTEGSTVEKKKPEEATDPLSPIDAEEQKTHFTANVRDGTTPDNIHVKKAVRGTRRKTESPTAGATAGATPSKFIATASVKVLAKGVRKTKIADSKPYQGLFEANLKMQDGPTAWEIRDLRENVTGGDKTWTEKASCLDCGANID</sequence>
<evidence type="ECO:0000313" key="3">
    <source>
        <dbReference type="EMBL" id="RYC79515.1"/>
    </source>
</evidence>
<dbReference type="CDD" id="cd04370">
    <property type="entry name" value="BAH"/>
    <property type="match status" value="1"/>
</dbReference>
<proteinExistence type="predicted"/>
<evidence type="ECO:0000259" key="2">
    <source>
        <dbReference type="PROSITE" id="PS51038"/>
    </source>
</evidence>
<protein>
    <recommendedName>
        <fullName evidence="2">BAH domain-containing protein</fullName>
    </recommendedName>
</protein>
<accession>A0A4Q2UY75</accession>
<dbReference type="Gene3D" id="2.30.30.490">
    <property type="match status" value="1"/>
</dbReference>
<organism evidence="3 4">
    <name type="scientific">Fusarium oxysporum f. sp. narcissi</name>
    <dbReference type="NCBI Taxonomy" id="451672"/>
    <lineage>
        <taxon>Eukaryota</taxon>
        <taxon>Fungi</taxon>
        <taxon>Dikarya</taxon>
        <taxon>Ascomycota</taxon>
        <taxon>Pezizomycotina</taxon>
        <taxon>Sordariomycetes</taxon>
        <taxon>Hypocreomycetidae</taxon>
        <taxon>Hypocreales</taxon>
        <taxon>Nectriaceae</taxon>
        <taxon>Fusarium</taxon>
        <taxon>Fusarium oxysporum species complex</taxon>
    </lineage>
</organism>
<dbReference type="SMART" id="SM00439">
    <property type="entry name" value="BAH"/>
    <property type="match status" value="1"/>
</dbReference>
<dbReference type="InterPro" id="IPR013083">
    <property type="entry name" value="Znf_RING/FYVE/PHD"/>
</dbReference>
<feature type="region of interest" description="Disordered" evidence="1">
    <location>
        <begin position="283"/>
        <end position="307"/>
    </location>
</feature>
<dbReference type="GO" id="GO:0003682">
    <property type="term" value="F:chromatin binding"/>
    <property type="evidence" value="ECO:0007669"/>
    <property type="project" value="InterPro"/>
</dbReference>
<name>A0A4Q2UY75_FUSOX</name>
<feature type="compositionally biased region" description="Basic and acidic residues" evidence="1">
    <location>
        <begin position="283"/>
        <end position="300"/>
    </location>
</feature>
<dbReference type="SUPFAM" id="SSF57903">
    <property type="entry name" value="FYVE/PHD zinc finger"/>
    <property type="match status" value="1"/>
</dbReference>
<dbReference type="EMBL" id="MQTW01000612">
    <property type="protein sequence ID" value="RYC79515.1"/>
    <property type="molecule type" value="Genomic_DNA"/>
</dbReference>
<gene>
    <name evidence="3" type="ORF">BFJ63_vAg17601</name>
</gene>
<dbReference type="InterPro" id="IPR001025">
    <property type="entry name" value="BAH_dom"/>
</dbReference>
<dbReference type="PANTHER" id="PTHR46364">
    <property type="entry name" value="OS08G0421900 PROTEIN"/>
    <property type="match status" value="1"/>
</dbReference>